<keyword evidence="4" id="KW-0732">Signal</keyword>
<dbReference type="Gene3D" id="2.70.98.10">
    <property type="match status" value="1"/>
</dbReference>
<dbReference type="Pfam" id="PF02884">
    <property type="entry name" value="Lyase_8_C"/>
    <property type="match status" value="1"/>
</dbReference>
<reference evidence="11 12" key="1">
    <citation type="submission" date="2016-02" db="EMBL/GenBank/DDBJ databases">
        <authorList>
            <person name="Wen L."/>
            <person name="He K."/>
            <person name="Yang H."/>
        </authorList>
    </citation>
    <scope>NUCLEOTIDE SEQUENCE [LARGE SCALE GENOMIC DNA]</scope>
    <source>
        <strain evidence="11 12">KLE1704</strain>
    </source>
</reference>
<comment type="cofactor">
    <cofactor evidence="1">
        <name>Ca(2+)</name>
        <dbReference type="ChEBI" id="CHEBI:29108"/>
    </cofactor>
</comment>
<dbReference type="InterPro" id="IPR011071">
    <property type="entry name" value="Lyase_8-like_C"/>
</dbReference>
<name>A0A139LJX2_9BACE</name>
<dbReference type="PATRIC" id="fig|329854.7.peg.1785"/>
<organism evidence="11">
    <name type="scientific">Bacteroides intestinalis</name>
    <dbReference type="NCBI Taxonomy" id="329854"/>
    <lineage>
        <taxon>Bacteria</taxon>
        <taxon>Pseudomonadati</taxon>
        <taxon>Bacteroidota</taxon>
        <taxon>Bacteroidia</taxon>
        <taxon>Bacteroidales</taxon>
        <taxon>Bacteroidaceae</taxon>
        <taxon>Bacteroides</taxon>
    </lineage>
</organism>
<feature type="domain" description="Polysaccharide lyase family 8 central" evidence="8">
    <location>
        <begin position="335"/>
        <end position="578"/>
    </location>
</feature>
<dbReference type="InterPro" id="IPR008929">
    <property type="entry name" value="Chondroitin_lyas"/>
</dbReference>
<dbReference type="SUPFAM" id="SSF74650">
    <property type="entry name" value="Galactose mutarotase-like"/>
    <property type="match status" value="1"/>
</dbReference>
<dbReference type="InterPro" id="IPR003159">
    <property type="entry name" value="Lyase_8_central_dom"/>
</dbReference>
<evidence type="ECO:0000259" key="10">
    <source>
        <dbReference type="Pfam" id="PF08124"/>
    </source>
</evidence>
<feature type="domain" description="Polysaccharide lyase 8 N-terminal alpha-helical" evidence="10">
    <location>
        <begin position="49"/>
        <end position="299"/>
    </location>
</feature>
<evidence type="ECO:0000256" key="4">
    <source>
        <dbReference type="ARBA" id="ARBA00022729"/>
    </source>
</evidence>
<evidence type="ECO:0000256" key="7">
    <source>
        <dbReference type="PIRSR" id="PIRSR638970-1"/>
    </source>
</evidence>
<comment type="caution">
    <text evidence="11">The sequence shown here is derived from an EMBL/GenBank/DDBJ whole genome shotgun (WGS) entry which is preliminary data.</text>
</comment>
<dbReference type="GO" id="GO:0016837">
    <property type="term" value="F:carbon-oxygen lyase activity, acting on polysaccharides"/>
    <property type="evidence" value="ECO:0007669"/>
    <property type="project" value="UniProtKB-ARBA"/>
</dbReference>
<accession>A0A139LJX2</accession>
<evidence type="ECO:0000259" key="8">
    <source>
        <dbReference type="Pfam" id="PF02278"/>
    </source>
</evidence>
<dbReference type="Pfam" id="PF02278">
    <property type="entry name" value="Lyase_8"/>
    <property type="match status" value="1"/>
</dbReference>
<evidence type="ECO:0000256" key="3">
    <source>
        <dbReference type="ARBA" id="ARBA00011245"/>
    </source>
</evidence>
<comment type="similarity">
    <text evidence="2">Belongs to the polysaccharide lyase 8 family.</text>
</comment>
<dbReference type="Pfam" id="PF08124">
    <property type="entry name" value="Lyase_8_N"/>
    <property type="match status" value="1"/>
</dbReference>
<evidence type="ECO:0000256" key="1">
    <source>
        <dbReference type="ARBA" id="ARBA00001913"/>
    </source>
</evidence>
<dbReference type="GO" id="GO:0005975">
    <property type="term" value="P:carbohydrate metabolic process"/>
    <property type="evidence" value="ECO:0007669"/>
    <property type="project" value="InterPro"/>
</dbReference>
<dbReference type="EMBL" id="LTDF01000072">
    <property type="protein sequence ID" value="KXT51705.1"/>
    <property type="molecule type" value="Genomic_DNA"/>
</dbReference>
<dbReference type="GO" id="GO:0030246">
    <property type="term" value="F:carbohydrate binding"/>
    <property type="evidence" value="ECO:0007669"/>
    <property type="project" value="InterPro"/>
</dbReference>
<dbReference type="Gene3D" id="2.60.220.10">
    <property type="entry name" value="Polysaccharide lyase family 8-like, C-terminal"/>
    <property type="match status" value="1"/>
</dbReference>
<dbReference type="PANTHER" id="PTHR38481">
    <property type="entry name" value="HYALURONATE LYASE"/>
    <property type="match status" value="1"/>
</dbReference>
<dbReference type="Gene3D" id="1.50.10.100">
    <property type="entry name" value="Chondroitin AC/alginate lyase"/>
    <property type="match status" value="1"/>
</dbReference>
<dbReference type="InterPro" id="IPR012970">
    <property type="entry name" value="Lyase_8_alpha_N"/>
</dbReference>
<dbReference type="InterPro" id="IPR011013">
    <property type="entry name" value="Gal_mutarotase_sf_dom"/>
</dbReference>
<proteinExistence type="inferred from homology"/>
<keyword evidence="6 11" id="KW-0456">Lyase</keyword>
<evidence type="ECO:0000313" key="12">
    <source>
        <dbReference type="Proteomes" id="UP000070319"/>
    </source>
</evidence>
<comment type="subunit">
    <text evidence="3">Monomer.</text>
</comment>
<dbReference type="SUPFAM" id="SSF48230">
    <property type="entry name" value="Chondroitin AC/alginate lyase"/>
    <property type="match status" value="1"/>
</dbReference>
<feature type="domain" description="Polysaccharide lyase family 8 C-terminal" evidence="9">
    <location>
        <begin position="594"/>
        <end position="663"/>
    </location>
</feature>
<dbReference type="AlphaFoldDB" id="A0A139LJX2"/>
<keyword evidence="5" id="KW-0106">Calcium</keyword>
<evidence type="ECO:0000256" key="5">
    <source>
        <dbReference type="ARBA" id="ARBA00022837"/>
    </source>
</evidence>
<dbReference type="InterPro" id="IPR004103">
    <property type="entry name" value="Lyase_8_C"/>
</dbReference>
<dbReference type="InterPro" id="IPR038970">
    <property type="entry name" value="Lyase_8"/>
</dbReference>
<sequence length="693" mass="79099">MIMKRLLLICLVLCFWGEYGYAVEKQKDIEILYNRLLEEYLSDSVDVSQAEKDLAVMQTDGSWKDIDYKTVTFYFDAERHLKRLKNMALAYSKPGNKLFHEQELRKKIILGLDYFRIANPDSGNWWYRDIGAPSQYMIPLLLLKKELKREDVTRLSSYLVDKTDNMAHKGKNRTWVSAVLIHKGCIEDDYELIAKGFSSIASTIYVEEKDDEGMKRDNSIHQHRPQLYSGGYGMSLLSDLAEYITLANKTSFMKFFTSDKIKLVSDVFLKGTQMFGYRMAYDFGTIGRGICRPNCLSNMSTHTLDLMKEVDPAHAENYEAWKRHIGGEAFPVPGNTHFWKSNIMTHHGSDYYMSAKVISVRTNGTEMLNGQNLKGYYLPLGATNIMTTGHEYDDAFVVWDWTRVPGTTAVANQSTADLRWYLFGSNQFGGGVSNAHNGVMAYEHAYQGVEARKAYFFMGDAMVCMGSGIKAARTQEVRTSVNQCLANGEVTYGLSGHTYRLTNNLSDKNIDWAYHDNVGYIFPQNESVTLRKAKQTGAWRELEVTASDKPVTKEIFSLWVSHGTTPQHEDYCYIIMPDKPLSYFTDKKFENEIKIIVNSEQIQAISNENKKQYAAVFYEPGEIRFADDLVVAVNKKVIIYIEKKDKQYEIAVADPLYKEQSLQLSMNGEQINIVFPSGDYSGSSVIKHITEKH</sequence>
<feature type="active site" evidence="7">
    <location>
        <position position="223"/>
    </location>
</feature>
<evidence type="ECO:0000256" key="2">
    <source>
        <dbReference type="ARBA" id="ARBA00006699"/>
    </source>
</evidence>
<dbReference type="GO" id="GO:0005576">
    <property type="term" value="C:extracellular region"/>
    <property type="evidence" value="ECO:0007669"/>
    <property type="project" value="InterPro"/>
</dbReference>
<protein>
    <submittedName>
        <fullName evidence="11">Polysaccharide lyase family 8, super-sandwich domain protein</fullName>
    </submittedName>
</protein>
<evidence type="ECO:0000256" key="6">
    <source>
        <dbReference type="ARBA" id="ARBA00023239"/>
    </source>
</evidence>
<dbReference type="PANTHER" id="PTHR38481:SF1">
    <property type="entry name" value="HYALURONATE LYASE"/>
    <property type="match status" value="1"/>
</dbReference>
<dbReference type="InterPro" id="IPR014718">
    <property type="entry name" value="GH-type_carb-bd"/>
</dbReference>
<feature type="active site" evidence="7">
    <location>
        <position position="232"/>
    </location>
</feature>
<evidence type="ECO:0000259" key="9">
    <source>
        <dbReference type="Pfam" id="PF02884"/>
    </source>
</evidence>
<gene>
    <name evidence="11" type="ORF">HMPREF2531_01755</name>
</gene>
<evidence type="ECO:0000313" key="11">
    <source>
        <dbReference type="EMBL" id="KXT51705.1"/>
    </source>
</evidence>
<dbReference type="Proteomes" id="UP000070319">
    <property type="component" value="Unassembled WGS sequence"/>
</dbReference>
<feature type="active site" evidence="7">
    <location>
        <position position="288"/>
    </location>
</feature>
<dbReference type="SUPFAM" id="SSF49863">
    <property type="entry name" value="Hyaluronate lyase-like, C-terminal domain"/>
    <property type="match status" value="1"/>
</dbReference>